<dbReference type="FunFam" id="3.40.50.720:FF:000084">
    <property type="entry name" value="Short-chain dehydrogenase reductase"/>
    <property type="match status" value="1"/>
</dbReference>
<dbReference type="InterPro" id="IPR002347">
    <property type="entry name" value="SDR_fam"/>
</dbReference>
<dbReference type="STRING" id="2518989.IMCC3088_886"/>
<comment type="similarity">
    <text evidence="1">Belongs to the short-chain dehydrogenases/reductases (SDR) family.</text>
</comment>
<evidence type="ECO:0000256" key="2">
    <source>
        <dbReference type="ARBA" id="ARBA00023002"/>
    </source>
</evidence>
<dbReference type="Pfam" id="PF13561">
    <property type="entry name" value="adh_short_C2"/>
    <property type="match status" value="1"/>
</dbReference>
<sequence length="259" mass="27044">MQRLKGKVALVTGGASGIGAGIVKRFIAEGAKVLVTDVNEDLGKSSIQAYGDSAQFLRQDVSSRDDWAKAMHAVEAQFGGLDILVNNAGVLFFAPFEGYSDAQIEMLIHVNLMGVIYGCQAALPLLEKRGGSVINMSSSDGLEGANAVSIYGATKFAVRGLTKSLALEWGPRGIRVNSIHPGGIDTPLSNPQGNKREDVNKAYARYPSQRAGDPSDIAAAAAYLASDDASYCMGMELVVDGGMTAGHYYAGLPGAPKGA</sequence>
<dbReference type="PRINTS" id="PR00081">
    <property type="entry name" value="GDHRDH"/>
</dbReference>
<dbReference type="EMBL" id="AEIG01000021">
    <property type="protein sequence ID" value="EGG30183.1"/>
    <property type="molecule type" value="Genomic_DNA"/>
</dbReference>
<dbReference type="InterPro" id="IPR020904">
    <property type="entry name" value="Sc_DH/Rdtase_CS"/>
</dbReference>
<evidence type="ECO:0000256" key="1">
    <source>
        <dbReference type="ARBA" id="ARBA00006484"/>
    </source>
</evidence>
<proteinExistence type="inferred from homology"/>
<dbReference type="Gene3D" id="3.40.50.720">
    <property type="entry name" value="NAD(P)-binding Rossmann-like Domain"/>
    <property type="match status" value="1"/>
</dbReference>
<keyword evidence="4" id="KW-1185">Reference proteome</keyword>
<accession>F3L0G5</accession>
<dbReference type="GO" id="GO:0016491">
    <property type="term" value="F:oxidoreductase activity"/>
    <property type="evidence" value="ECO:0007669"/>
    <property type="project" value="UniProtKB-KW"/>
</dbReference>
<comment type="caution">
    <text evidence="3">The sequence shown here is derived from an EMBL/GenBank/DDBJ whole genome shotgun (WGS) entry which is preliminary data.</text>
</comment>
<dbReference type="NCBIfam" id="NF005559">
    <property type="entry name" value="PRK07231.1"/>
    <property type="match status" value="1"/>
</dbReference>
<dbReference type="PANTHER" id="PTHR43639:SF1">
    <property type="entry name" value="SHORT-CHAIN DEHYDROGENASE_REDUCTASE FAMILY PROTEIN"/>
    <property type="match status" value="1"/>
</dbReference>
<dbReference type="PANTHER" id="PTHR43639">
    <property type="entry name" value="OXIDOREDUCTASE, SHORT-CHAIN DEHYDROGENASE/REDUCTASE FAMILY (AFU_ORTHOLOGUE AFUA_5G02870)"/>
    <property type="match status" value="1"/>
</dbReference>
<keyword evidence="2" id="KW-0560">Oxidoreductase</keyword>
<dbReference type="Proteomes" id="UP000005615">
    <property type="component" value="Unassembled WGS sequence"/>
</dbReference>
<organism evidence="3 4">
    <name type="scientific">Aequoribacter fuscus</name>
    <dbReference type="NCBI Taxonomy" id="2518989"/>
    <lineage>
        <taxon>Bacteria</taxon>
        <taxon>Pseudomonadati</taxon>
        <taxon>Pseudomonadota</taxon>
        <taxon>Gammaproteobacteria</taxon>
        <taxon>Cellvibrionales</taxon>
        <taxon>Halieaceae</taxon>
        <taxon>Aequoribacter</taxon>
    </lineage>
</organism>
<evidence type="ECO:0000313" key="4">
    <source>
        <dbReference type="Proteomes" id="UP000005615"/>
    </source>
</evidence>
<dbReference type="RefSeq" id="WP_009575183.1">
    <property type="nucleotide sequence ID" value="NZ_AEIG01000021.1"/>
</dbReference>
<dbReference type="OrthoDB" id="9787298at2"/>
<dbReference type="SUPFAM" id="SSF51735">
    <property type="entry name" value="NAD(P)-binding Rossmann-fold domains"/>
    <property type="match status" value="1"/>
</dbReference>
<dbReference type="AlphaFoldDB" id="F3L0G5"/>
<dbReference type="PROSITE" id="PS00061">
    <property type="entry name" value="ADH_SHORT"/>
    <property type="match status" value="1"/>
</dbReference>
<reference evidence="3 4" key="1">
    <citation type="journal article" date="2011" name="J. Bacteriol.">
        <title>Genome sequence of strain IMCC3088, a proteorhodopsin-containing marine bacterium belonging to the OM60/NOR5 clade.</title>
        <authorList>
            <person name="Jang Y."/>
            <person name="Oh H.M."/>
            <person name="Kang I."/>
            <person name="Lee K."/>
            <person name="Yang S.J."/>
            <person name="Cho J.C."/>
        </authorList>
    </citation>
    <scope>NUCLEOTIDE SEQUENCE [LARGE SCALE GENOMIC DNA]</scope>
    <source>
        <strain evidence="3 4">IMCC3088</strain>
    </source>
</reference>
<dbReference type="InterPro" id="IPR036291">
    <property type="entry name" value="NAD(P)-bd_dom_sf"/>
</dbReference>
<protein>
    <submittedName>
        <fullName evidence="3">Short-chain dehydrogenase/reductase SDR</fullName>
    </submittedName>
</protein>
<evidence type="ECO:0000313" key="3">
    <source>
        <dbReference type="EMBL" id="EGG30183.1"/>
    </source>
</evidence>
<name>F3L0G5_9GAMM</name>
<dbReference type="eggNOG" id="COG4221">
    <property type="taxonomic scope" value="Bacteria"/>
</dbReference>
<gene>
    <name evidence="3" type="ORF">IMCC3088_886</name>
</gene>
<dbReference type="PRINTS" id="PR00080">
    <property type="entry name" value="SDRFAMILY"/>
</dbReference>